<comment type="similarity">
    <text evidence="6 7">Belongs to the ClpX chaperone family.</text>
</comment>
<evidence type="ECO:0000313" key="11">
    <source>
        <dbReference type="Proteomes" id="UP001177258"/>
    </source>
</evidence>
<dbReference type="EMBL" id="JAUPEV010000001">
    <property type="protein sequence ID" value="MDO7252505.1"/>
    <property type="molecule type" value="Genomic_DNA"/>
</dbReference>
<keyword evidence="1 6" id="KW-0479">Metal-binding</keyword>
<dbReference type="InterPro" id="IPR027417">
    <property type="entry name" value="P-loop_NTPase"/>
</dbReference>
<dbReference type="SMART" id="SM01086">
    <property type="entry name" value="ClpB_D2-small"/>
    <property type="match status" value="1"/>
</dbReference>
<keyword evidence="3 6" id="KW-0862">Zinc</keyword>
<reference evidence="9" key="2">
    <citation type="submission" date="2023-07" db="EMBL/GenBank/DDBJ databases">
        <authorList>
            <person name="Aydin F."/>
            <person name="Tarhane S."/>
            <person name="Saticioglu I.B."/>
            <person name="Karakaya E."/>
            <person name="Abay S."/>
            <person name="Guran O."/>
            <person name="Bozkurt E."/>
            <person name="Uzum N."/>
            <person name="Olgun K."/>
            <person name="Jablonski D."/>
        </authorList>
    </citation>
    <scope>NUCLEOTIDE SEQUENCE</scope>
    <source>
        <strain evidence="9">Faydin-H75</strain>
    </source>
</reference>
<dbReference type="Proteomes" id="UP001240777">
    <property type="component" value="Unassembled WGS sequence"/>
</dbReference>
<dbReference type="RefSeq" id="WP_305516346.1">
    <property type="nucleotide sequence ID" value="NZ_JAUPEV010000001.1"/>
</dbReference>
<evidence type="ECO:0000256" key="1">
    <source>
        <dbReference type="ARBA" id="ARBA00022723"/>
    </source>
</evidence>
<dbReference type="Gene3D" id="6.20.220.10">
    <property type="entry name" value="ClpX chaperone, C4-type zinc finger domain"/>
    <property type="match status" value="1"/>
</dbReference>
<evidence type="ECO:0000256" key="3">
    <source>
        <dbReference type="ARBA" id="ARBA00022833"/>
    </source>
</evidence>
<dbReference type="GO" id="GO:0051082">
    <property type="term" value="F:unfolded protein binding"/>
    <property type="evidence" value="ECO:0007669"/>
    <property type="project" value="UniProtKB-UniRule"/>
</dbReference>
<dbReference type="GO" id="GO:0016887">
    <property type="term" value="F:ATP hydrolysis activity"/>
    <property type="evidence" value="ECO:0007669"/>
    <property type="project" value="InterPro"/>
</dbReference>
<dbReference type="GO" id="GO:0140662">
    <property type="term" value="F:ATP-dependent protein folding chaperone"/>
    <property type="evidence" value="ECO:0007669"/>
    <property type="project" value="InterPro"/>
</dbReference>
<dbReference type="HAMAP" id="MF_00175">
    <property type="entry name" value="ClpX"/>
    <property type="match status" value="1"/>
</dbReference>
<dbReference type="Pfam" id="PF10431">
    <property type="entry name" value="ClpB_D2-small"/>
    <property type="match status" value="1"/>
</dbReference>
<sequence>MNRKRICDFCGNKESEDRFILNGTKGGKEAFICHYCIKSLYDHIFGNEDFNQLLQSKKTLLEKPLSPKELKKTLDEYVIGQENAKKVFSVAVYNHYKRILSRDSIIEDVDNDVEISKSNILLIGPTGSGKTLMAQTLAKFLDIPIAICDATSLTEAGYVGEDVENILTRLFQAADEDVEKTQRGIVFIDEIDKISRLSENRSITRDVSGEGVQQALLKIIEGSVVNIPPKGGRKHPNQEFIQIDTSNILFICGGAFEGLTDIIKKRSSNNILGFGSQKKTKLEQDDVLSLVEPEDLVSYGLIPELIGRLHVITTLQEITKEAMIDILTKPKNSLIKQYQKLFKMDGVDLVFQKDAIEKITELAIARKTGARGLRAIVEEFTTDIMFNLPDLKGYEVIITKDCITKTGEPLLIKKKKTSQKDKGA</sequence>
<dbReference type="GO" id="GO:0008270">
    <property type="term" value="F:zinc ion binding"/>
    <property type="evidence" value="ECO:0007669"/>
    <property type="project" value="UniProtKB-UniRule"/>
</dbReference>
<dbReference type="GO" id="GO:0046983">
    <property type="term" value="F:protein dimerization activity"/>
    <property type="evidence" value="ECO:0007669"/>
    <property type="project" value="UniProtKB-UniRule"/>
</dbReference>
<dbReference type="NCBIfam" id="TIGR00382">
    <property type="entry name" value="clpX"/>
    <property type="match status" value="1"/>
</dbReference>
<organism evidence="10 11">
    <name type="scientific">Helicobacter cappadocius</name>
    <dbReference type="NCBI Taxonomy" id="3063998"/>
    <lineage>
        <taxon>Bacteria</taxon>
        <taxon>Pseudomonadati</taxon>
        <taxon>Campylobacterota</taxon>
        <taxon>Epsilonproteobacteria</taxon>
        <taxon>Campylobacterales</taxon>
        <taxon>Helicobacteraceae</taxon>
        <taxon>Helicobacter</taxon>
    </lineage>
</organism>
<dbReference type="GO" id="GO:0005524">
    <property type="term" value="F:ATP binding"/>
    <property type="evidence" value="ECO:0007669"/>
    <property type="project" value="UniProtKB-UniRule"/>
</dbReference>
<dbReference type="PROSITE" id="PS51902">
    <property type="entry name" value="CLPX_ZB"/>
    <property type="match status" value="1"/>
</dbReference>
<feature type="domain" description="ClpX-type ZB" evidence="8">
    <location>
        <begin position="1"/>
        <end position="52"/>
    </location>
</feature>
<dbReference type="AlphaFoldDB" id="A0AA90T914"/>
<dbReference type="SMART" id="SM00994">
    <property type="entry name" value="zf-C4_ClpX"/>
    <property type="match status" value="1"/>
</dbReference>
<dbReference type="GO" id="GO:0051603">
    <property type="term" value="P:proteolysis involved in protein catabolic process"/>
    <property type="evidence" value="ECO:0007669"/>
    <property type="project" value="TreeGrafter"/>
</dbReference>
<evidence type="ECO:0000256" key="5">
    <source>
        <dbReference type="ARBA" id="ARBA00023186"/>
    </source>
</evidence>
<dbReference type="Proteomes" id="UP001177258">
    <property type="component" value="Unassembled WGS sequence"/>
</dbReference>
<dbReference type="Gene3D" id="1.10.8.60">
    <property type="match status" value="1"/>
</dbReference>
<dbReference type="SMART" id="SM00382">
    <property type="entry name" value="AAA"/>
    <property type="match status" value="1"/>
</dbReference>
<dbReference type="InterPro" id="IPR004487">
    <property type="entry name" value="Clp_protease_ATP-bd_su_ClpX"/>
</dbReference>
<keyword evidence="5 6" id="KW-0143">Chaperone</keyword>
<proteinExistence type="inferred from homology"/>
<keyword evidence="12" id="KW-1185">Reference proteome</keyword>
<name>A0AA90T914_9HELI</name>
<dbReference type="GO" id="GO:0051301">
    <property type="term" value="P:cell division"/>
    <property type="evidence" value="ECO:0007669"/>
    <property type="project" value="TreeGrafter"/>
</dbReference>
<dbReference type="InterPro" id="IPR059188">
    <property type="entry name" value="Znf_CLPX-like"/>
</dbReference>
<dbReference type="CDD" id="cd19497">
    <property type="entry name" value="RecA-like_ClpX"/>
    <property type="match status" value="1"/>
</dbReference>
<evidence type="ECO:0000256" key="7">
    <source>
        <dbReference type="PROSITE-ProRule" id="PRU01250"/>
    </source>
</evidence>
<feature type="binding site" evidence="6 7">
    <location>
        <position position="33"/>
    </location>
    <ligand>
        <name>Zn(2+)</name>
        <dbReference type="ChEBI" id="CHEBI:29105"/>
    </ligand>
</feature>
<keyword evidence="4 6" id="KW-0067">ATP-binding</keyword>
<evidence type="ECO:0000313" key="9">
    <source>
        <dbReference type="EMBL" id="MDO7252505.1"/>
    </source>
</evidence>
<evidence type="ECO:0000313" key="10">
    <source>
        <dbReference type="EMBL" id="MDP2538372.1"/>
    </source>
</evidence>
<dbReference type="GO" id="GO:0009376">
    <property type="term" value="C:HslUV protease complex"/>
    <property type="evidence" value="ECO:0007669"/>
    <property type="project" value="TreeGrafter"/>
</dbReference>
<feature type="binding site" evidence="6">
    <location>
        <begin position="125"/>
        <end position="132"/>
    </location>
    <ligand>
        <name>ATP</name>
        <dbReference type="ChEBI" id="CHEBI:30616"/>
    </ligand>
</feature>
<dbReference type="InterPro" id="IPR046425">
    <property type="entry name" value="ClpX_bact"/>
</dbReference>
<dbReference type="Pfam" id="PF07724">
    <property type="entry name" value="AAA_2"/>
    <property type="match status" value="1"/>
</dbReference>
<feature type="binding site" evidence="6 7">
    <location>
        <position position="7"/>
    </location>
    <ligand>
        <name>Zn(2+)</name>
        <dbReference type="ChEBI" id="CHEBI:29105"/>
    </ligand>
</feature>
<dbReference type="PANTHER" id="PTHR48102">
    <property type="entry name" value="ATP-DEPENDENT CLP PROTEASE ATP-BINDING SUBUNIT CLPX-LIKE, MITOCHONDRIAL-RELATED"/>
    <property type="match status" value="1"/>
</dbReference>
<dbReference type="EMBL" id="JAUYZK010000001">
    <property type="protein sequence ID" value="MDP2538372.1"/>
    <property type="molecule type" value="Genomic_DNA"/>
</dbReference>
<dbReference type="InterPro" id="IPR050052">
    <property type="entry name" value="ATP-dep_Clp_protease_ClpX"/>
</dbReference>
<dbReference type="NCBIfam" id="NF003745">
    <property type="entry name" value="PRK05342.1"/>
    <property type="match status" value="1"/>
</dbReference>
<evidence type="ECO:0000256" key="2">
    <source>
        <dbReference type="ARBA" id="ARBA00022741"/>
    </source>
</evidence>
<evidence type="ECO:0000313" key="12">
    <source>
        <dbReference type="Proteomes" id="UP001240777"/>
    </source>
</evidence>
<dbReference type="Gene3D" id="3.40.50.300">
    <property type="entry name" value="P-loop containing nucleotide triphosphate hydrolases"/>
    <property type="match status" value="1"/>
</dbReference>
<reference evidence="9 11" key="3">
    <citation type="journal article" date="2024" name="Syst. Appl. Microbiol.">
        <title>Helicobacter cappadocius sp. nov., from lizards: The first psychrotrophic Helicobacter species.</title>
        <authorList>
            <person name="Aydin F."/>
            <person name="Tarhane S."/>
            <person name="Karakaya E."/>
            <person name="Abay S."/>
            <person name="Kayman T."/>
            <person name="Guran O."/>
            <person name="Bozkurt E."/>
            <person name="Uzum N."/>
            <person name="Avci A."/>
            <person name="Olgun K."/>
            <person name="Jablonski D."/>
            <person name="Guran C."/>
            <person name="Burcin Saticioglu I."/>
        </authorList>
    </citation>
    <scope>NUCLEOTIDE SEQUENCE [LARGE SCALE GENOMIC DNA]</scope>
    <source>
        <strain evidence="9">Faydin-H75</strain>
        <strain evidence="11">faydin-H76</strain>
    </source>
</reference>
<dbReference type="FunFam" id="3.40.50.300:FF:000005">
    <property type="entry name" value="ATP-dependent Clp protease ATP-binding subunit ClpX"/>
    <property type="match status" value="1"/>
</dbReference>
<dbReference type="PANTHER" id="PTHR48102:SF7">
    <property type="entry name" value="ATP-DEPENDENT CLP PROTEASE ATP-BINDING SUBUNIT CLPX-LIKE, MITOCHONDRIAL"/>
    <property type="match status" value="1"/>
</dbReference>
<dbReference type="InterPro" id="IPR010603">
    <property type="entry name" value="Znf_CppX_C4"/>
</dbReference>
<dbReference type="GO" id="GO:0008233">
    <property type="term" value="F:peptidase activity"/>
    <property type="evidence" value="ECO:0007669"/>
    <property type="project" value="UniProtKB-KW"/>
</dbReference>
<dbReference type="InterPro" id="IPR019489">
    <property type="entry name" value="Clp_ATPase_C"/>
</dbReference>
<feature type="binding site" evidence="6 7">
    <location>
        <position position="10"/>
    </location>
    <ligand>
        <name>Zn(2+)</name>
        <dbReference type="ChEBI" id="CHEBI:29105"/>
    </ligand>
</feature>
<dbReference type="InterPro" id="IPR003593">
    <property type="entry name" value="AAA+_ATPase"/>
</dbReference>
<dbReference type="InterPro" id="IPR003959">
    <property type="entry name" value="ATPase_AAA_core"/>
</dbReference>
<gene>
    <name evidence="6 10" type="primary">clpX</name>
    <name evidence="9" type="ORF">Q5I04_01035</name>
    <name evidence="10" type="ORF">Q5I06_01035</name>
</gene>
<evidence type="ECO:0000256" key="4">
    <source>
        <dbReference type="ARBA" id="ARBA00022840"/>
    </source>
</evidence>
<reference evidence="10 12" key="1">
    <citation type="submission" date="2023-07" db="EMBL/GenBank/DDBJ databases">
        <title>Unpublished Manusciprt.</title>
        <authorList>
            <person name="Aydin F."/>
            <person name="Tarhane S."/>
            <person name="Saticioglu I.B."/>
            <person name="Karakaya E."/>
            <person name="Abay S."/>
            <person name="Guran O."/>
            <person name="Bozkurt E."/>
            <person name="Uzum N."/>
            <person name="Olgun K."/>
            <person name="Jablonski D."/>
        </authorList>
    </citation>
    <scope>NUCLEOTIDE SEQUENCE</scope>
    <source>
        <strain evidence="12">faydin-H75</strain>
        <strain evidence="10">Faydin-H76</strain>
    </source>
</reference>
<dbReference type="InterPro" id="IPR038366">
    <property type="entry name" value="Znf_CppX_C4_sf"/>
</dbReference>
<protein>
    <recommendedName>
        <fullName evidence="6">ATP-dependent Clp protease ATP-binding subunit ClpX</fullName>
    </recommendedName>
</protein>
<comment type="subunit">
    <text evidence="6">Component of the ClpX-ClpP complex. Forms a hexameric ring that, in the presence of ATP, binds to fourteen ClpP subunits assembled into a disk-like structure with a central cavity, resembling the structure of eukaryotic proteasomes.</text>
</comment>
<comment type="function">
    <text evidence="6">ATP-dependent specificity component of the Clp protease. It directs the protease to specific substrates. Can perform chaperone functions in the absence of ClpP.</text>
</comment>
<keyword evidence="10" id="KW-0378">Hydrolase</keyword>
<accession>A0AA90T914</accession>
<keyword evidence="2 6" id="KW-0547">Nucleotide-binding</keyword>
<comment type="caution">
    <text evidence="10">The sequence shown here is derived from an EMBL/GenBank/DDBJ whole genome shotgun (WGS) entry which is preliminary data.</text>
</comment>
<dbReference type="Pfam" id="PF06689">
    <property type="entry name" value="zf-C4_ClpX"/>
    <property type="match status" value="1"/>
</dbReference>
<dbReference type="SUPFAM" id="SSF52540">
    <property type="entry name" value="P-loop containing nucleoside triphosphate hydrolases"/>
    <property type="match status" value="1"/>
</dbReference>
<keyword evidence="10" id="KW-0645">Protease</keyword>
<feature type="binding site" evidence="6 7">
    <location>
        <position position="36"/>
    </location>
    <ligand>
        <name>Zn(2+)</name>
        <dbReference type="ChEBI" id="CHEBI:29105"/>
    </ligand>
</feature>
<dbReference type="FunFam" id="1.10.8.60:FF:000002">
    <property type="entry name" value="ATP-dependent Clp protease ATP-binding subunit ClpX"/>
    <property type="match status" value="1"/>
</dbReference>
<evidence type="ECO:0000256" key="6">
    <source>
        <dbReference type="HAMAP-Rule" id="MF_00175"/>
    </source>
</evidence>
<evidence type="ECO:0000259" key="8">
    <source>
        <dbReference type="PROSITE" id="PS51902"/>
    </source>
</evidence>